<dbReference type="GO" id="GO:0003677">
    <property type="term" value="F:DNA binding"/>
    <property type="evidence" value="ECO:0007669"/>
    <property type="project" value="UniProtKB-UniRule"/>
</dbReference>
<dbReference type="AlphaFoldDB" id="A0A6I6JXI3"/>
<keyword evidence="1 2" id="KW-0238">DNA-binding</keyword>
<dbReference type="EMBL" id="CP046401">
    <property type="protein sequence ID" value="QGY45860.1"/>
    <property type="molecule type" value="Genomic_DNA"/>
</dbReference>
<dbReference type="Pfam" id="PF00440">
    <property type="entry name" value="TetR_N"/>
    <property type="match status" value="1"/>
</dbReference>
<dbReference type="InterPro" id="IPR001647">
    <property type="entry name" value="HTH_TetR"/>
</dbReference>
<keyword evidence="5" id="KW-1185">Reference proteome</keyword>
<accession>A0A6I6JXI3</accession>
<dbReference type="RefSeq" id="WP_158869000.1">
    <property type="nucleotide sequence ID" value="NZ_CP046401.1"/>
</dbReference>
<organism evidence="4 5">
    <name type="scientific">Maribellus comscasis</name>
    <dbReference type="NCBI Taxonomy" id="2681766"/>
    <lineage>
        <taxon>Bacteria</taxon>
        <taxon>Pseudomonadati</taxon>
        <taxon>Bacteroidota</taxon>
        <taxon>Bacteroidia</taxon>
        <taxon>Marinilabiliales</taxon>
        <taxon>Prolixibacteraceae</taxon>
        <taxon>Maribellus</taxon>
    </lineage>
</organism>
<dbReference type="Gene3D" id="1.10.10.60">
    <property type="entry name" value="Homeodomain-like"/>
    <property type="match status" value="1"/>
</dbReference>
<dbReference type="GO" id="GO:0045892">
    <property type="term" value="P:negative regulation of DNA-templated transcription"/>
    <property type="evidence" value="ECO:0007669"/>
    <property type="project" value="InterPro"/>
</dbReference>
<dbReference type="Pfam" id="PF08360">
    <property type="entry name" value="TetR_C_5"/>
    <property type="match status" value="1"/>
</dbReference>
<evidence type="ECO:0000313" key="4">
    <source>
        <dbReference type="EMBL" id="QGY45860.1"/>
    </source>
</evidence>
<feature type="DNA-binding region" description="H-T-H motif" evidence="2">
    <location>
        <begin position="30"/>
        <end position="49"/>
    </location>
</feature>
<dbReference type="PANTHER" id="PTHR30328">
    <property type="entry name" value="TRANSCRIPTIONAL REPRESSOR"/>
    <property type="match status" value="1"/>
</dbReference>
<feature type="domain" description="HTH tetR-type" evidence="3">
    <location>
        <begin position="7"/>
        <end position="67"/>
    </location>
</feature>
<evidence type="ECO:0000256" key="2">
    <source>
        <dbReference type="PROSITE-ProRule" id="PRU00335"/>
    </source>
</evidence>
<dbReference type="InterPro" id="IPR013571">
    <property type="entry name" value="Tscrpt_reg_QacR_C"/>
</dbReference>
<proteinExistence type="predicted"/>
<dbReference type="InterPro" id="IPR009057">
    <property type="entry name" value="Homeodomain-like_sf"/>
</dbReference>
<dbReference type="SUPFAM" id="SSF46689">
    <property type="entry name" value="Homeodomain-like"/>
    <property type="match status" value="1"/>
</dbReference>
<reference evidence="4 5" key="1">
    <citation type="submission" date="2019-11" db="EMBL/GenBank/DDBJ databases">
        <authorList>
            <person name="Zheng R.K."/>
            <person name="Sun C.M."/>
        </authorList>
    </citation>
    <scope>NUCLEOTIDE SEQUENCE [LARGE SCALE GENOMIC DNA]</scope>
    <source>
        <strain evidence="4 5">WC007</strain>
    </source>
</reference>
<dbReference type="GO" id="GO:0003700">
    <property type="term" value="F:DNA-binding transcription factor activity"/>
    <property type="evidence" value="ECO:0007669"/>
    <property type="project" value="InterPro"/>
</dbReference>
<dbReference type="PROSITE" id="PS50977">
    <property type="entry name" value="HTH_TETR_2"/>
    <property type="match status" value="1"/>
</dbReference>
<evidence type="ECO:0000313" key="5">
    <source>
        <dbReference type="Proteomes" id="UP000428260"/>
    </source>
</evidence>
<dbReference type="PANTHER" id="PTHR30328:SF54">
    <property type="entry name" value="HTH-TYPE TRANSCRIPTIONAL REPRESSOR SCO4008"/>
    <property type="match status" value="1"/>
</dbReference>
<protein>
    <submittedName>
        <fullName evidence="4">TetR family transcriptional regulator</fullName>
    </submittedName>
</protein>
<name>A0A6I6JXI3_9BACT</name>
<dbReference type="Gene3D" id="1.10.357.10">
    <property type="entry name" value="Tetracycline Repressor, domain 2"/>
    <property type="match status" value="1"/>
</dbReference>
<sequence length="195" mass="22654">MFRNNTKDTKELILKIAMQVFAKYGFQKTSINDIANAAFRSKGSVHYYFKNKNELFLKVVEKEFQLLRTELEIVAMSELNGKLKLTNYIITRMKILVKLSYISDAIKNGYMDYEYFAGKIRKKFDDEEILLVKGIISNGIINGEFEERDEEQTAYVIVSALKGLEELLMVNIKCSECDINLDYMIQVLLKGIEKR</sequence>
<dbReference type="KEGG" id="mcos:GM418_19930"/>
<dbReference type="PRINTS" id="PR00455">
    <property type="entry name" value="HTHTETR"/>
</dbReference>
<evidence type="ECO:0000256" key="1">
    <source>
        <dbReference type="ARBA" id="ARBA00023125"/>
    </source>
</evidence>
<dbReference type="InterPro" id="IPR050109">
    <property type="entry name" value="HTH-type_TetR-like_transc_reg"/>
</dbReference>
<evidence type="ECO:0000259" key="3">
    <source>
        <dbReference type="PROSITE" id="PS50977"/>
    </source>
</evidence>
<gene>
    <name evidence="4" type="ORF">GM418_19930</name>
</gene>
<dbReference type="Proteomes" id="UP000428260">
    <property type="component" value="Chromosome"/>
</dbReference>